<protein>
    <submittedName>
        <fullName evidence="2">tRNA threonylcarbamoyladenosine biosynthesis protein TsaB</fullName>
    </submittedName>
</protein>
<evidence type="ECO:0000313" key="2">
    <source>
        <dbReference type="EMBL" id="RMB02853.1"/>
    </source>
</evidence>
<comment type="caution">
    <text evidence="2">The sequence shown here is derived from an EMBL/GenBank/DDBJ whole genome shotgun (WGS) entry which is preliminary data.</text>
</comment>
<dbReference type="InParanoid" id="A0A3M0CHY7"/>
<dbReference type="InterPro" id="IPR043129">
    <property type="entry name" value="ATPase_NBD"/>
</dbReference>
<dbReference type="Proteomes" id="UP000271227">
    <property type="component" value="Unassembled WGS sequence"/>
</dbReference>
<dbReference type="NCBIfam" id="TIGR03725">
    <property type="entry name" value="T6A_YeaZ"/>
    <property type="match status" value="1"/>
</dbReference>
<dbReference type="PANTHER" id="PTHR11735:SF11">
    <property type="entry name" value="TRNA THREONYLCARBAMOYLADENOSINE BIOSYNTHESIS PROTEIN TSAB"/>
    <property type="match status" value="1"/>
</dbReference>
<gene>
    <name evidence="2" type="ORF">BXY39_3205</name>
</gene>
<dbReference type="RefSeq" id="WP_121939845.1">
    <property type="nucleotide sequence ID" value="NZ_REFR01000014.1"/>
</dbReference>
<reference evidence="2 3" key="1">
    <citation type="submission" date="2018-10" db="EMBL/GenBank/DDBJ databases">
        <title>Genomic Encyclopedia of Archaeal and Bacterial Type Strains, Phase II (KMG-II): from individual species to whole genera.</title>
        <authorList>
            <person name="Goeker M."/>
        </authorList>
    </citation>
    <scope>NUCLEOTIDE SEQUENCE [LARGE SCALE GENOMIC DNA]</scope>
    <source>
        <strain evidence="2 3">DSM 25217</strain>
    </source>
</reference>
<dbReference type="GO" id="GO:0002949">
    <property type="term" value="P:tRNA threonylcarbamoyladenosine modification"/>
    <property type="evidence" value="ECO:0007669"/>
    <property type="project" value="InterPro"/>
</dbReference>
<dbReference type="InterPro" id="IPR000905">
    <property type="entry name" value="Gcp-like_dom"/>
</dbReference>
<dbReference type="FunCoup" id="A0A3M0CHY7">
    <property type="interactions" value="378"/>
</dbReference>
<evidence type="ECO:0000313" key="3">
    <source>
        <dbReference type="Proteomes" id="UP000271227"/>
    </source>
</evidence>
<sequence length="223" mass="22731">MSFLAIDTCEATCSAAILAEDGAVRATRSDTIGRGHAEHLLPMIDSLHRDACTAYADVSRIAVTTGPGSFTGVRVGLSVARGLALALSVPCIGVMSLPVLAVQAAIAGGAEGRVHAVVAGRGGQVFHQAFDVLPSMVLPRARTEAACLDGSVARALIARHGGLVCGSGAEILGFDAVVSTLDPVLLGRLAADLDPVVQRPEPAYLRPADAARAKPPLPVTVES</sequence>
<organism evidence="2 3">
    <name type="scientific">Eilatimonas milleporae</name>
    <dbReference type="NCBI Taxonomy" id="911205"/>
    <lineage>
        <taxon>Bacteria</taxon>
        <taxon>Pseudomonadati</taxon>
        <taxon>Pseudomonadota</taxon>
        <taxon>Alphaproteobacteria</taxon>
        <taxon>Kordiimonadales</taxon>
        <taxon>Kordiimonadaceae</taxon>
        <taxon>Eilatimonas</taxon>
    </lineage>
</organism>
<dbReference type="EMBL" id="REFR01000014">
    <property type="protein sequence ID" value="RMB02853.1"/>
    <property type="molecule type" value="Genomic_DNA"/>
</dbReference>
<accession>A0A3M0CHY7</accession>
<dbReference type="Pfam" id="PF00814">
    <property type="entry name" value="TsaD"/>
    <property type="match status" value="1"/>
</dbReference>
<dbReference type="PANTHER" id="PTHR11735">
    <property type="entry name" value="TRNA N6-ADENOSINE THREONYLCARBAMOYLTRANSFERASE"/>
    <property type="match status" value="1"/>
</dbReference>
<name>A0A3M0CHY7_9PROT</name>
<evidence type="ECO:0000259" key="1">
    <source>
        <dbReference type="Pfam" id="PF00814"/>
    </source>
</evidence>
<dbReference type="OrthoDB" id="9809995at2"/>
<proteinExistence type="predicted"/>
<dbReference type="GO" id="GO:0005829">
    <property type="term" value="C:cytosol"/>
    <property type="evidence" value="ECO:0007669"/>
    <property type="project" value="TreeGrafter"/>
</dbReference>
<keyword evidence="3" id="KW-1185">Reference proteome</keyword>
<dbReference type="Gene3D" id="3.30.420.40">
    <property type="match status" value="2"/>
</dbReference>
<dbReference type="AlphaFoldDB" id="A0A3M0CHY7"/>
<feature type="domain" description="Gcp-like" evidence="1">
    <location>
        <begin position="33"/>
        <end position="130"/>
    </location>
</feature>
<dbReference type="SUPFAM" id="SSF53067">
    <property type="entry name" value="Actin-like ATPase domain"/>
    <property type="match status" value="1"/>
</dbReference>
<dbReference type="InterPro" id="IPR022496">
    <property type="entry name" value="T6A_TsaB"/>
</dbReference>